<organism evidence="2 3">
    <name type="scientific">Lupinus albus</name>
    <name type="common">White lupine</name>
    <name type="synonym">Lupinus termis</name>
    <dbReference type="NCBI Taxonomy" id="3870"/>
    <lineage>
        <taxon>Eukaryota</taxon>
        <taxon>Viridiplantae</taxon>
        <taxon>Streptophyta</taxon>
        <taxon>Embryophyta</taxon>
        <taxon>Tracheophyta</taxon>
        <taxon>Spermatophyta</taxon>
        <taxon>Magnoliopsida</taxon>
        <taxon>eudicotyledons</taxon>
        <taxon>Gunneridae</taxon>
        <taxon>Pentapetalae</taxon>
        <taxon>rosids</taxon>
        <taxon>fabids</taxon>
        <taxon>Fabales</taxon>
        <taxon>Fabaceae</taxon>
        <taxon>Papilionoideae</taxon>
        <taxon>50 kb inversion clade</taxon>
        <taxon>genistoids sensu lato</taxon>
        <taxon>core genistoids</taxon>
        <taxon>Genisteae</taxon>
        <taxon>Lupinus</taxon>
    </lineage>
</organism>
<protein>
    <submittedName>
        <fullName evidence="2">Uncharacterized protein</fullName>
    </submittedName>
</protein>
<proteinExistence type="predicted"/>
<dbReference type="Proteomes" id="UP000447434">
    <property type="component" value="Chromosome 16"/>
</dbReference>
<gene>
    <name evidence="2" type="ORF">Lalb_Chr16g0387061</name>
</gene>
<reference evidence="3" key="1">
    <citation type="journal article" date="2020" name="Nat. Commun.">
        <title>Genome sequence of the cluster root forming white lupin.</title>
        <authorList>
            <person name="Hufnagel B."/>
            <person name="Marques A."/>
            <person name="Soriano A."/>
            <person name="Marques L."/>
            <person name="Divol F."/>
            <person name="Doumas P."/>
            <person name="Sallet E."/>
            <person name="Mancinotti D."/>
            <person name="Carrere S."/>
            <person name="Marande W."/>
            <person name="Arribat S."/>
            <person name="Keller J."/>
            <person name="Huneau C."/>
            <person name="Blein T."/>
            <person name="Aime D."/>
            <person name="Laguerre M."/>
            <person name="Taylor J."/>
            <person name="Schubert V."/>
            <person name="Nelson M."/>
            <person name="Geu-Flores F."/>
            <person name="Crespi M."/>
            <person name="Gallardo-Guerrero K."/>
            <person name="Delaux P.-M."/>
            <person name="Salse J."/>
            <person name="Berges H."/>
            <person name="Guyot R."/>
            <person name="Gouzy J."/>
            <person name="Peret B."/>
        </authorList>
    </citation>
    <scope>NUCLEOTIDE SEQUENCE [LARGE SCALE GENOMIC DNA]</scope>
    <source>
        <strain evidence="3">cv. Amiga</strain>
    </source>
</reference>
<feature type="transmembrane region" description="Helical" evidence="1">
    <location>
        <begin position="59"/>
        <end position="79"/>
    </location>
</feature>
<keyword evidence="1" id="KW-0812">Transmembrane</keyword>
<feature type="transmembrane region" description="Helical" evidence="1">
    <location>
        <begin position="110"/>
        <end position="130"/>
    </location>
</feature>
<evidence type="ECO:0000313" key="3">
    <source>
        <dbReference type="Proteomes" id="UP000447434"/>
    </source>
</evidence>
<sequence length="145" mass="17542">MYSRMFSLPVCVWRERNENGKPKSQLKRIFHDLKSFLYIYYPPETNSQRDPLRYKYSGLITRLAISLYSMVYSHIFTHYYQFHKECCVSCFFFFVLFHVFYILLQQLSHIVTFICLPFVPPFVLLVSNHLTIQIYNVRMCLILLI</sequence>
<keyword evidence="3" id="KW-1185">Reference proteome</keyword>
<dbReference type="EMBL" id="WOCE01000016">
    <property type="protein sequence ID" value="KAE9597490.1"/>
    <property type="molecule type" value="Genomic_DNA"/>
</dbReference>
<keyword evidence="1" id="KW-1133">Transmembrane helix</keyword>
<dbReference type="AlphaFoldDB" id="A0A6A4P6R5"/>
<accession>A0A6A4P6R5</accession>
<feature type="transmembrane region" description="Helical" evidence="1">
    <location>
        <begin position="86"/>
        <end position="104"/>
    </location>
</feature>
<name>A0A6A4P6R5_LUPAL</name>
<evidence type="ECO:0000256" key="1">
    <source>
        <dbReference type="SAM" id="Phobius"/>
    </source>
</evidence>
<comment type="caution">
    <text evidence="2">The sequence shown here is derived from an EMBL/GenBank/DDBJ whole genome shotgun (WGS) entry which is preliminary data.</text>
</comment>
<keyword evidence="1" id="KW-0472">Membrane</keyword>
<evidence type="ECO:0000313" key="2">
    <source>
        <dbReference type="EMBL" id="KAE9597490.1"/>
    </source>
</evidence>